<dbReference type="EMBL" id="JARXVH010000020">
    <property type="protein sequence ID" value="MDH6221064.1"/>
    <property type="molecule type" value="Genomic_DNA"/>
</dbReference>
<evidence type="ECO:0000313" key="2">
    <source>
        <dbReference type="Proteomes" id="UP001160499"/>
    </source>
</evidence>
<dbReference type="Proteomes" id="UP001160499">
    <property type="component" value="Unassembled WGS sequence"/>
</dbReference>
<evidence type="ECO:0000313" key="1">
    <source>
        <dbReference type="EMBL" id="MDH6221064.1"/>
    </source>
</evidence>
<comment type="caution">
    <text evidence="1">The sequence shown here is derived from an EMBL/GenBank/DDBJ whole genome shotgun (WGS) entry which is preliminary data.</text>
</comment>
<proteinExistence type="predicted"/>
<gene>
    <name evidence="1" type="ORF">M2283_008406</name>
</gene>
<name>A0ABT6LXP0_9ACTN</name>
<accession>A0ABT6LXP0</accession>
<organism evidence="1 2">
    <name type="scientific">Streptomyces pseudovenezuelae</name>
    <dbReference type="NCBI Taxonomy" id="67350"/>
    <lineage>
        <taxon>Bacteria</taxon>
        <taxon>Bacillati</taxon>
        <taxon>Actinomycetota</taxon>
        <taxon>Actinomycetes</taxon>
        <taxon>Kitasatosporales</taxon>
        <taxon>Streptomycetaceae</taxon>
        <taxon>Streptomyces</taxon>
        <taxon>Streptomyces aurantiacus group</taxon>
    </lineage>
</organism>
<keyword evidence="2" id="KW-1185">Reference proteome</keyword>
<reference evidence="1 2" key="1">
    <citation type="submission" date="2023-04" db="EMBL/GenBank/DDBJ databases">
        <title>Forest soil microbial communities from Buena Vista Peninsula, Colon Province, Panama.</title>
        <authorList>
            <person name="Bouskill N."/>
        </authorList>
    </citation>
    <scope>NUCLEOTIDE SEQUENCE [LARGE SCALE GENOMIC DNA]</scope>
    <source>
        <strain evidence="1 2">GGS1</strain>
    </source>
</reference>
<protein>
    <submittedName>
        <fullName evidence="1">Uncharacterized protein</fullName>
    </submittedName>
</protein>
<sequence length="278" mass="27869">MAGGAGLGAAGAVAVDGGGTEHARPDFPGRALRVGGDCQALARGEVQSDGPTGLEQGVVGGVVEGVQTGRGAQVPVWAWAAGVGAFFSVATGTVEFPFGAGDRLVVGRAGLGRDIGFAGDLAPAPDVTGQGPQVGGAPGMVPVAGAYRQVFPVGAGDDEFVQRRGAFLGQAQGGQEPAAVPLRAGAAGLRAGTLAAGSAFPDLQVPDPPRMMRVSGVTMRCQGTSSTRVQGARSIRADVSSAVTHRGAMLRSRALAERLRTVLAVMGEYWASNPMRAE</sequence>